<accession>A0AAP0FUN7</accession>
<comment type="caution">
    <text evidence="1">The sequence shown here is derived from an EMBL/GenBank/DDBJ whole genome shotgun (WGS) entry which is preliminary data.</text>
</comment>
<gene>
    <name evidence="1" type="ORF">KSP39_PZI023233</name>
</gene>
<evidence type="ECO:0000313" key="1">
    <source>
        <dbReference type="EMBL" id="KAK8915901.1"/>
    </source>
</evidence>
<name>A0AAP0FUN7_9ASPA</name>
<keyword evidence="2" id="KW-1185">Reference proteome</keyword>
<dbReference type="Proteomes" id="UP001418222">
    <property type="component" value="Unassembled WGS sequence"/>
</dbReference>
<evidence type="ECO:0000313" key="2">
    <source>
        <dbReference type="Proteomes" id="UP001418222"/>
    </source>
</evidence>
<organism evidence="1 2">
    <name type="scientific">Platanthera zijinensis</name>
    <dbReference type="NCBI Taxonomy" id="2320716"/>
    <lineage>
        <taxon>Eukaryota</taxon>
        <taxon>Viridiplantae</taxon>
        <taxon>Streptophyta</taxon>
        <taxon>Embryophyta</taxon>
        <taxon>Tracheophyta</taxon>
        <taxon>Spermatophyta</taxon>
        <taxon>Magnoliopsida</taxon>
        <taxon>Liliopsida</taxon>
        <taxon>Asparagales</taxon>
        <taxon>Orchidaceae</taxon>
        <taxon>Orchidoideae</taxon>
        <taxon>Orchideae</taxon>
        <taxon>Orchidinae</taxon>
        <taxon>Platanthera</taxon>
    </lineage>
</organism>
<reference evidence="1 2" key="1">
    <citation type="journal article" date="2022" name="Nat. Plants">
        <title>Genomes of leafy and leafless Platanthera orchids illuminate the evolution of mycoheterotrophy.</title>
        <authorList>
            <person name="Li M.H."/>
            <person name="Liu K.W."/>
            <person name="Li Z."/>
            <person name="Lu H.C."/>
            <person name="Ye Q.L."/>
            <person name="Zhang D."/>
            <person name="Wang J.Y."/>
            <person name="Li Y.F."/>
            <person name="Zhong Z.M."/>
            <person name="Liu X."/>
            <person name="Yu X."/>
            <person name="Liu D.K."/>
            <person name="Tu X.D."/>
            <person name="Liu B."/>
            <person name="Hao Y."/>
            <person name="Liao X.Y."/>
            <person name="Jiang Y.T."/>
            <person name="Sun W.H."/>
            <person name="Chen J."/>
            <person name="Chen Y.Q."/>
            <person name="Ai Y."/>
            <person name="Zhai J.W."/>
            <person name="Wu S.S."/>
            <person name="Zhou Z."/>
            <person name="Hsiao Y.Y."/>
            <person name="Wu W.L."/>
            <person name="Chen Y.Y."/>
            <person name="Lin Y.F."/>
            <person name="Hsu J.L."/>
            <person name="Li C.Y."/>
            <person name="Wang Z.W."/>
            <person name="Zhao X."/>
            <person name="Zhong W.Y."/>
            <person name="Ma X.K."/>
            <person name="Ma L."/>
            <person name="Huang J."/>
            <person name="Chen G.Z."/>
            <person name="Huang M.Z."/>
            <person name="Huang L."/>
            <person name="Peng D.H."/>
            <person name="Luo Y.B."/>
            <person name="Zou S.Q."/>
            <person name="Chen S.P."/>
            <person name="Lan S."/>
            <person name="Tsai W.C."/>
            <person name="Van de Peer Y."/>
            <person name="Liu Z.J."/>
        </authorList>
    </citation>
    <scope>NUCLEOTIDE SEQUENCE [LARGE SCALE GENOMIC DNA]</scope>
    <source>
        <strain evidence="1">Lor287</strain>
    </source>
</reference>
<protein>
    <submittedName>
        <fullName evidence="1">Uncharacterized protein</fullName>
    </submittedName>
</protein>
<sequence length="66" mass="7541">MNQKGPRLQSSPERVEWNEWRRGRQAQGKGGAMWLYHSGGLLNTRCSERTSGFRGSDIEGIRVDYS</sequence>
<dbReference type="AlphaFoldDB" id="A0AAP0FUN7"/>
<dbReference type="EMBL" id="JBBWWQ010000020">
    <property type="protein sequence ID" value="KAK8915901.1"/>
    <property type="molecule type" value="Genomic_DNA"/>
</dbReference>
<proteinExistence type="predicted"/>